<dbReference type="AlphaFoldDB" id="A0A0F9SR71"/>
<organism evidence="1">
    <name type="scientific">marine sediment metagenome</name>
    <dbReference type="NCBI Taxonomy" id="412755"/>
    <lineage>
        <taxon>unclassified sequences</taxon>
        <taxon>metagenomes</taxon>
        <taxon>ecological metagenomes</taxon>
    </lineage>
</organism>
<protein>
    <submittedName>
        <fullName evidence="1">Uncharacterized protein</fullName>
    </submittedName>
</protein>
<sequence length="81" mass="8721">MSKLLRPGGESVNPLTEIGCDVSRTLLWGEHVKATANEQNLKSVGFYGALINPGNRSPLGPGPASDPRFLFFVGWAEVSQH</sequence>
<reference evidence="1" key="1">
    <citation type="journal article" date="2015" name="Nature">
        <title>Complex archaea that bridge the gap between prokaryotes and eukaryotes.</title>
        <authorList>
            <person name="Spang A."/>
            <person name="Saw J.H."/>
            <person name="Jorgensen S.L."/>
            <person name="Zaremba-Niedzwiedzka K."/>
            <person name="Martijn J."/>
            <person name="Lind A.E."/>
            <person name="van Eijk R."/>
            <person name="Schleper C."/>
            <person name="Guy L."/>
            <person name="Ettema T.J."/>
        </authorList>
    </citation>
    <scope>NUCLEOTIDE SEQUENCE</scope>
</reference>
<name>A0A0F9SR71_9ZZZZ</name>
<evidence type="ECO:0000313" key="1">
    <source>
        <dbReference type="EMBL" id="KKN31693.1"/>
    </source>
</evidence>
<comment type="caution">
    <text evidence="1">The sequence shown here is derived from an EMBL/GenBank/DDBJ whole genome shotgun (WGS) entry which is preliminary data.</text>
</comment>
<gene>
    <name evidence="1" type="ORF">LCGC14_0821160</name>
</gene>
<proteinExistence type="predicted"/>
<accession>A0A0F9SR71</accession>
<dbReference type="EMBL" id="LAZR01002308">
    <property type="protein sequence ID" value="KKN31693.1"/>
    <property type="molecule type" value="Genomic_DNA"/>
</dbReference>